<evidence type="ECO:0000256" key="2">
    <source>
        <dbReference type="PROSITE-ProRule" id="PRU00176"/>
    </source>
</evidence>
<name>A0A4P9ZVP5_9FUNG</name>
<feature type="non-terminal residue" evidence="4">
    <location>
        <position position="1"/>
    </location>
</feature>
<dbReference type="InterPro" id="IPR035979">
    <property type="entry name" value="RBD_domain_sf"/>
</dbReference>
<organism evidence="4 5">
    <name type="scientific">Dimargaris cristalligena</name>
    <dbReference type="NCBI Taxonomy" id="215637"/>
    <lineage>
        <taxon>Eukaryota</taxon>
        <taxon>Fungi</taxon>
        <taxon>Fungi incertae sedis</taxon>
        <taxon>Zoopagomycota</taxon>
        <taxon>Kickxellomycotina</taxon>
        <taxon>Dimargaritomycetes</taxon>
        <taxon>Dimargaritales</taxon>
        <taxon>Dimargaritaceae</taxon>
        <taxon>Dimargaris</taxon>
    </lineage>
</organism>
<proteinExistence type="predicted"/>
<dbReference type="Pfam" id="PF00076">
    <property type="entry name" value="RRM_1"/>
    <property type="match status" value="1"/>
</dbReference>
<dbReference type="GO" id="GO:0003723">
    <property type="term" value="F:RNA binding"/>
    <property type="evidence" value="ECO:0007669"/>
    <property type="project" value="UniProtKB-UniRule"/>
</dbReference>
<dbReference type="GO" id="GO:0061574">
    <property type="term" value="C:ASAP complex"/>
    <property type="evidence" value="ECO:0007669"/>
    <property type="project" value="TreeGrafter"/>
</dbReference>
<keyword evidence="5" id="KW-1185">Reference proteome</keyword>
<dbReference type="AlphaFoldDB" id="A0A4P9ZVP5"/>
<reference evidence="5" key="1">
    <citation type="journal article" date="2018" name="Nat. Microbiol.">
        <title>Leveraging single-cell genomics to expand the fungal tree of life.</title>
        <authorList>
            <person name="Ahrendt S.R."/>
            <person name="Quandt C.A."/>
            <person name="Ciobanu D."/>
            <person name="Clum A."/>
            <person name="Salamov A."/>
            <person name="Andreopoulos B."/>
            <person name="Cheng J.F."/>
            <person name="Woyke T."/>
            <person name="Pelin A."/>
            <person name="Henrissat B."/>
            <person name="Reynolds N.K."/>
            <person name="Benny G.L."/>
            <person name="Smith M.E."/>
            <person name="James T.Y."/>
            <person name="Grigoriev I.V."/>
        </authorList>
    </citation>
    <scope>NUCLEOTIDE SEQUENCE [LARGE SCALE GENOMIC DNA]</scope>
    <source>
        <strain evidence="5">RSA 468</strain>
    </source>
</reference>
<dbReference type="PANTHER" id="PTHR15481:SF0">
    <property type="entry name" value="LD23870P-RELATED"/>
    <property type="match status" value="1"/>
</dbReference>
<dbReference type="GO" id="GO:0005737">
    <property type="term" value="C:cytoplasm"/>
    <property type="evidence" value="ECO:0007669"/>
    <property type="project" value="TreeGrafter"/>
</dbReference>
<dbReference type="Gene3D" id="3.30.70.330">
    <property type="match status" value="1"/>
</dbReference>
<dbReference type="SMART" id="SM00360">
    <property type="entry name" value="RRM"/>
    <property type="match status" value="1"/>
</dbReference>
<gene>
    <name evidence="4" type="ORF">BJ085DRAFT_11159</name>
</gene>
<dbReference type="SUPFAM" id="SSF54928">
    <property type="entry name" value="RNA-binding domain, RBD"/>
    <property type="match status" value="1"/>
</dbReference>
<keyword evidence="1 2" id="KW-0694">RNA-binding</keyword>
<sequence>IRITDVSRNVLPDHLREIFAVYGQITGVHVPLAGKLRIGTGVGYVDFETPEQAAAAVHGMNGGQIDGATLTVKL</sequence>
<dbReference type="PANTHER" id="PTHR15481">
    <property type="entry name" value="RIBONUCLEIC ACID BINDING PROTEIN S1"/>
    <property type="match status" value="1"/>
</dbReference>
<dbReference type="Proteomes" id="UP000268162">
    <property type="component" value="Unassembled WGS sequence"/>
</dbReference>
<feature type="non-terminal residue" evidence="4">
    <location>
        <position position="74"/>
    </location>
</feature>
<dbReference type="InterPro" id="IPR012677">
    <property type="entry name" value="Nucleotide-bd_a/b_plait_sf"/>
</dbReference>
<dbReference type="PROSITE" id="PS50102">
    <property type="entry name" value="RRM"/>
    <property type="match status" value="1"/>
</dbReference>
<dbReference type="InterPro" id="IPR000504">
    <property type="entry name" value="RRM_dom"/>
</dbReference>
<evidence type="ECO:0000256" key="1">
    <source>
        <dbReference type="ARBA" id="ARBA00022884"/>
    </source>
</evidence>
<protein>
    <recommendedName>
        <fullName evidence="3">RRM domain-containing protein</fullName>
    </recommendedName>
</protein>
<evidence type="ECO:0000313" key="4">
    <source>
        <dbReference type="EMBL" id="RKP37011.1"/>
    </source>
</evidence>
<dbReference type="EMBL" id="ML002559">
    <property type="protein sequence ID" value="RKP37011.1"/>
    <property type="molecule type" value="Genomic_DNA"/>
</dbReference>
<feature type="domain" description="RRM" evidence="3">
    <location>
        <begin position="1"/>
        <end position="74"/>
    </location>
</feature>
<evidence type="ECO:0000313" key="5">
    <source>
        <dbReference type="Proteomes" id="UP000268162"/>
    </source>
</evidence>
<dbReference type="STRING" id="215637.A0A4P9ZVP5"/>
<evidence type="ECO:0000259" key="3">
    <source>
        <dbReference type="PROSITE" id="PS50102"/>
    </source>
</evidence>
<dbReference type="GO" id="GO:0000398">
    <property type="term" value="P:mRNA splicing, via spliceosome"/>
    <property type="evidence" value="ECO:0007669"/>
    <property type="project" value="TreeGrafter"/>
</dbReference>
<accession>A0A4P9ZVP5</accession>
<dbReference type="GO" id="GO:0005654">
    <property type="term" value="C:nucleoplasm"/>
    <property type="evidence" value="ECO:0007669"/>
    <property type="project" value="TreeGrafter"/>
</dbReference>